<comment type="similarity">
    <text evidence="1">Belongs to the eukaryotic/archaeal PrmC-related family.</text>
</comment>
<dbReference type="PANTHER" id="PTHR45875:SF1">
    <property type="entry name" value="METHYLTRANSFERASE N6AMT1"/>
    <property type="match status" value="1"/>
</dbReference>
<dbReference type="EC" id="2.1.1.172" evidence="7"/>
<reference evidence="7" key="1">
    <citation type="submission" date="2019-11" db="EMBL/GenBank/DDBJ databases">
        <authorList>
            <person name="Feng L."/>
        </authorList>
    </citation>
    <scope>NUCLEOTIDE SEQUENCE</scope>
    <source>
        <strain evidence="7">AodontolyticusLFYP35</strain>
    </source>
</reference>
<evidence type="ECO:0000256" key="3">
    <source>
        <dbReference type="ARBA" id="ARBA00022679"/>
    </source>
</evidence>
<organism evidence="7">
    <name type="scientific">Schaalia odontolytica</name>
    <dbReference type="NCBI Taxonomy" id="1660"/>
    <lineage>
        <taxon>Bacteria</taxon>
        <taxon>Bacillati</taxon>
        <taxon>Actinomycetota</taxon>
        <taxon>Actinomycetes</taxon>
        <taxon>Actinomycetales</taxon>
        <taxon>Actinomycetaceae</taxon>
        <taxon>Schaalia</taxon>
    </lineage>
</organism>
<protein>
    <submittedName>
        <fullName evidence="7">Ribosomal RNA small subunit methyltransferase C</fullName>
        <ecNumber evidence="7">2.1.1.172</ecNumber>
    </submittedName>
</protein>
<evidence type="ECO:0000256" key="4">
    <source>
        <dbReference type="ARBA" id="ARBA00022691"/>
    </source>
</evidence>
<feature type="domain" description="DUF7059" evidence="6">
    <location>
        <begin position="30"/>
        <end position="106"/>
    </location>
</feature>
<dbReference type="PROSITE" id="PS00092">
    <property type="entry name" value="N6_MTASE"/>
    <property type="match status" value="1"/>
</dbReference>
<dbReference type="GO" id="GO:0003676">
    <property type="term" value="F:nucleic acid binding"/>
    <property type="evidence" value="ECO:0007669"/>
    <property type="project" value="InterPro"/>
</dbReference>
<keyword evidence="2 7" id="KW-0489">Methyltransferase</keyword>
<dbReference type="Gene3D" id="3.40.50.150">
    <property type="entry name" value="Vaccinia Virus protein VP39"/>
    <property type="match status" value="1"/>
</dbReference>
<keyword evidence="3 7" id="KW-0808">Transferase</keyword>
<evidence type="ECO:0000259" key="5">
    <source>
        <dbReference type="Pfam" id="PF05175"/>
    </source>
</evidence>
<dbReference type="AlphaFoldDB" id="A0A6N2RIP5"/>
<dbReference type="GO" id="GO:0035657">
    <property type="term" value="C:eRF1 methyltransferase complex"/>
    <property type="evidence" value="ECO:0007669"/>
    <property type="project" value="TreeGrafter"/>
</dbReference>
<gene>
    <name evidence="7" type="primary">rsmC_1</name>
    <name evidence="7" type="ORF">AOLFYP35_00396</name>
</gene>
<dbReference type="EMBL" id="CACRSM010000002">
    <property type="protein sequence ID" value="VYS81233.1"/>
    <property type="molecule type" value="Genomic_DNA"/>
</dbReference>
<sequence length="525" mass="56794">MTESLIDTLPSPTPGLEPGLIARLAADLGSAGWSVDAMETMISPTARAALMRNQRVPAVRELQRKDSPAAVLTRFFVLGCAESGDVLAQALPTLGVRGAVDLGLIFPALDVDSPSGQQLFKANYDLRPHAAQLQGGLKNWWILSDLGEDVTGEPIRPDHVLGIGGATTSLLKATLRTPVESALDLGCGCGIQALYLATHATRVVATDLSSRACEITRFNAALNSVELDVRQGSLFEPVEGEEFDLIASNPPFVITPDSLRSSGVLEYRDGGMSRDHLVRTVIRESPKCLKPGGVVQLLANWEIPGRLGHPDDWENVVRTWVEDLPVDAWIVQRDRLDPAHYVEMWLRDSGQQLHQREDYEREYAQWLDDFVQAGVAEIGMGMVALRKLDTPRAGVCECDELEGGESPSGEDVQRALASLRLPGDLSDLHLYFASDVTEERHYLPGAQDPSALVLHQGGGLGQSVASTTALSALVGASDGELSVGQICGALAALLECDSAQLQEELFPQVRTLIRWGFLRVESDQE</sequence>
<dbReference type="SUPFAM" id="SSF53335">
    <property type="entry name" value="S-adenosyl-L-methionine-dependent methyltransferases"/>
    <property type="match status" value="1"/>
</dbReference>
<proteinExistence type="inferred from homology"/>
<dbReference type="Pfam" id="PF05175">
    <property type="entry name" value="MTS"/>
    <property type="match status" value="1"/>
</dbReference>
<feature type="domain" description="Methyltransferase small" evidence="5">
    <location>
        <begin position="168"/>
        <end position="303"/>
    </location>
</feature>
<keyword evidence="4" id="KW-0949">S-adenosyl-L-methionine</keyword>
<dbReference type="InterPro" id="IPR052190">
    <property type="entry name" value="Euk-Arch_PrmC-MTase"/>
</dbReference>
<evidence type="ECO:0000256" key="1">
    <source>
        <dbReference type="ARBA" id="ARBA00006149"/>
    </source>
</evidence>
<dbReference type="Pfam" id="PF23186">
    <property type="entry name" value="DUF7059"/>
    <property type="match status" value="1"/>
</dbReference>
<evidence type="ECO:0000259" key="6">
    <source>
        <dbReference type="Pfam" id="PF23186"/>
    </source>
</evidence>
<evidence type="ECO:0000256" key="2">
    <source>
        <dbReference type="ARBA" id="ARBA00022603"/>
    </source>
</evidence>
<accession>A0A6N2RIP5</accession>
<dbReference type="GO" id="GO:0008276">
    <property type="term" value="F:protein methyltransferase activity"/>
    <property type="evidence" value="ECO:0007669"/>
    <property type="project" value="TreeGrafter"/>
</dbReference>
<dbReference type="InterPro" id="IPR055487">
    <property type="entry name" value="DUF7059"/>
</dbReference>
<dbReference type="InterPro" id="IPR002052">
    <property type="entry name" value="DNA_methylase_N6_adenine_CS"/>
</dbReference>
<dbReference type="PANTHER" id="PTHR45875">
    <property type="entry name" value="METHYLTRANSFERASE N6AMT1"/>
    <property type="match status" value="1"/>
</dbReference>
<evidence type="ECO:0000313" key="7">
    <source>
        <dbReference type="EMBL" id="VYS81233.1"/>
    </source>
</evidence>
<dbReference type="CDD" id="cd02440">
    <property type="entry name" value="AdoMet_MTases"/>
    <property type="match status" value="1"/>
</dbReference>
<dbReference type="InterPro" id="IPR029063">
    <property type="entry name" value="SAM-dependent_MTases_sf"/>
</dbReference>
<dbReference type="GO" id="GO:0052914">
    <property type="term" value="F:16S rRNA (guanine(1207)-N(2))-methyltransferase activity"/>
    <property type="evidence" value="ECO:0007669"/>
    <property type="project" value="UniProtKB-EC"/>
</dbReference>
<name>A0A6N2RIP5_9ACTO</name>
<dbReference type="InterPro" id="IPR007848">
    <property type="entry name" value="Small_mtfrase_dom"/>
</dbReference>